<dbReference type="InterPro" id="IPR009057">
    <property type="entry name" value="Homeodomain-like_sf"/>
</dbReference>
<evidence type="ECO:0000259" key="1">
    <source>
        <dbReference type="PROSITE" id="PS51071"/>
    </source>
</evidence>
<dbReference type="RefSeq" id="WP_153351061.1">
    <property type="nucleotide sequence ID" value="NZ_JBQQLO010000115.1"/>
</dbReference>
<proteinExistence type="predicted"/>
<dbReference type="Pfam" id="PF01380">
    <property type="entry name" value="SIS"/>
    <property type="match status" value="1"/>
</dbReference>
<dbReference type="GO" id="GO:0003700">
    <property type="term" value="F:DNA-binding transcription factor activity"/>
    <property type="evidence" value="ECO:0007669"/>
    <property type="project" value="InterPro"/>
</dbReference>
<dbReference type="EMBL" id="WIVX01000044">
    <property type="protein sequence ID" value="MQU31970.1"/>
    <property type="molecule type" value="Genomic_DNA"/>
</dbReference>
<dbReference type="InterPro" id="IPR036388">
    <property type="entry name" value="WH-like_DNA-bd_sf"/>
</dbReference>
<sequence>MNATLKQRLEEQMLSRSKATRALASYILSNLSDLPFENSAEVAQKLNISESTVGRFCRALGYKHFKDLKRELKVDLGDSPWLIGDRLRAFQQEGERDESPLASSLELEIAALVRVYEYTRTAPWQEVTSRLAHTPQIFVAGFGTERGIACSMAHMLQYLRTGVHLLDGASGHFGEVLLASPTDSMLVVYDARRHSRHALMLCQEARKRNIPVTLITDNFCEWAEQNANEVFRVSTELDLLWDSTATMLSLTHLLINDMSKKLGPEMEEHLRSIARLHQELVGYTQG</sequence>
<dbReference type="Pfam" id="PF01418">
    <property type="entry name" value="HTH_6"/>
    <property type="match status" value="1"/>
</dbReference>
<protein>
    <submittedName>
        <fullName evidence="3">SIS domain-containing protein</fullName>
    </submittedName>
</protein>
<dbReference type="EMBL" id="WIWF01000073">
    <property type="protein sequence ID" value="MQT76116.1"/>
    <property type="molecule type" value="Genomic_DNA"/>
</dbReference>
<dbReference type="AlphaFoldDB" id="A0A7X2CHR0"/>
<organism evidence="3 5">
    <name type="scientific">Pseudomonas helleri</name>
    <dbReference type="NCBI Taxonomy" id="1608996"/>
    <lineage>
        <taxon>Bacteria</taxon>
        <taxon>Pseudomonadati</taxon>
        <taxon>Pseudomonadota</taxon>
        <taxon>Gammaproteobacteria</taxon>
        <taxon>Pseudomonadales</taxon>
        <taxon>Pseudomonadaceae</taxon>
        <taxon>Pseudomonas</taxon>
    </lineage>
</organism>
<dbReference type="Gene3D" id="3.40.50.10490">
    <property type="entry name" value="Glucose-6-phosphate isomerase like protein, domain 1"/>
    <property type="match status" value="1"/>
</dbReference>
<dbReference type="Proteomes" id="UP000470186">
    <property type="component" value="Unassembled WGS sequence"/>
</dbReference>
<evidence type="ECO:0000313" key="2">
    <source>
        <dbReference type="EMBL" id="MQT76116.1"/>
    </source>
</evidence>
<dbReference type="GO" id="GO:1901135">
    <property type="term" value="P:carbohydrate derivative metabolic process"/>
    <property type="evidence" value="ECO:0007669"/>
    <property type="project" value="InterPro"/>
</dbReference>
<dbReference type="SUPFAM" id="SSF53697">
    <property type="entry name" value="SIS domain"/>
    <property type="match status" value="1"/>
</dbReference>
<name>A0A7X2CHR0_9PSED</name>
<dbReference type="GO" id="GO:0097367">
    <property type="term" value="F:carbohydrate derivative binding"/>
    <property type="evidence" value="ECO:0007669"/>
    <property type="project" value="InterPro"/>
</dbReference>
<dbReference type="InterPro" id="IPR000281">
    <property type="entry name" value="HTH_RpiR"/>
</dbReference>
<dbReference type="Proteomes" id="UP000447574">
    <property type="component" value="Unassembled WGS sequence"/>
</dbReference>
<feature type="domain" description="HTH rpiR-type" evidence="1">
    <location>
        <begin position="3"/>
        <end position="79"/>
    </location>
</feature>
<evidence type="ECO:0000313" key="4">
    <source>
        <dbReference type="Proteomes" id="UP000447574"/>
    </source>
</evidence>
<accession>A0A7X2CHR0</accession>
<reference evidence="4 5" key="1">
    <citation type="submission" date="2019-10" db="EMBL/GenBank/DDBJ databases">
        <title>Evaluation of single-gene subtyping targets for Pseudomonas.</title>
        <authorList>
            <person name="Reichler S.J."/>
            <person name="Orsi R.H."/>
            <person name="Wiedmann M."/>
            <person name="Martin N.H."/>
            <person name="Murphy S.I."/>
        </authorList>
    </citation>
    <scope>NUCLEOTIDE SEQUENCE [LARGE SCALE GENOMIC DNA]</scope>
    <source>
        <strain evidence="3 5">FSL R10-2107</strain>
        <strain evidence="2 4">FSL R10-2932</strain>
    </source>
</reference>
<dbReference type="PANTHER" id="PTHR30514:SF18">
    <property type="entry name" value="RPIR-FAMILY TRANSCRIPTIONAL REGULATOR"/>
    <property type="match status" value="1"/>
</dbReference>
<keyword evidence="5" id="KW-1185">Reference proteome</keyword>
<dbReference type="InterPro" id="IPR047640">
    <property type="entry name" value="RpiR-like"/>
</dbReference>
<dbReference type="InterPro" id="IPR046348">
    <property type="entry name" value="SIS_dom_sf"/>
</dbReference>
<dbReference type="GO" id="GO:0003677">
    <property type="term" value="F:DNA binding"/>
    <property type="evidence" value="ECO:0007669"/>
    <property type="project" value="InterPro"/>
</dbReference>
<evidence type="ECO:0000313" key="3">
    <source>
        <dbReference type="EMBL" id="MQU31970.1"/>
    </source>
</evidence>
<comment type="caution">
    <text evidence="3">The sequence shown here is derived from an EMBL/GenBank/DDBJ whole genome shotgun (WGS) entry which is preliminary data.</text>
</comment>
<dbReference type="Gene3D" id="1.10.10.10">
    <property type="entry name" value="Winged helix-like DNA-binding domain superfamily/Winged helix DNA-binding domain"/>
    <property type="match status" value="1"/>
</dbReference>
<evidence type="ECO:0000313" key="5">
    <source>
        <dbReference type="Proteomes" id="UP000470186"/>
    </source>
</evidence>
<dbReference type="PANTHER" id="PTHR30514">
    <property type="entry name" value="GLUCOKINASE"/>
    <property type="match status" value="1"/>
</dbReference>
<gene>
    <name evidence="3" type="ORF">GHO30_11290</name>
    <name evidence="2" type="ORF">GHO37_17635</name>
</gene>
<dbReference type="SUPFAM" id="SSF46689">
    <property type="entry name" value="Homeodomain-like"/>
    <property type="match status" value="1"/>
</dbReference>
<dbReference type="PROSITE" id="PS51071">
    <property type="entry name" value="HTH_RPIR"/>
    <property type="match status" value="1"/>
</dbReference>
<dbReference type="InterPro" id="IPR001347">
    <property type="entry name" value="SIS_dom"/>
</dbReference>